<evidence type="ECO:0000256" key="1">
    <source>
        <dbReference type="SAM" id="MobiDB-lite"/>
    </source>
</evidence>
<dbReference type="OrthoDB" id="2676448at2759"/>
<dbReference type="EMBL" id="JACAZI010000001">
    <property type="protein sequence ID" value="KAF7371788.1"/>
    <property type="molecule type" value="Genomic_DNA"/>
</dbReference>
<comment type="caution">
    <text evidence="2">The sequence shown here is derived from an EMBL/GenBank/DDBJ whole genome shotgun (WGS) entry which is preliminary data.</text>
</comment>
<keyword evidence="3" id="KW-1185">Reference proteome</keyword>
<dbReference type="Proteomes" id="UP000620124">
    <property type="component" value="Unassembled WGS sequence"/>
</dbReference>
<sequence length="147" mass="16854">MDNYFKILRANEEIKRLNVEIPRFVTYMRDEEAFLRRQEERVPIEHGDALAHRVALNREQQGRFNDGHRYRLLALSKLLGFTGSIMPGFPVDKQRLAEEAPQSHLPHVPESFDGATPGDEDEEDSDGEAETLDAMFVVLRITEDSGE</sequence>
<evidence type="ECO:0000313" key="2">
    <source>
        <dbReference type="EMBL" id="KAF7371788.1"/>
    </source>
</evidence>
<feature type="compositionally biased region" description="Acidic residues" evidence="1">
    <location>
        <begin position="118"/>
        <end position="131"/>
    </location>
</feature>
<evidence type="ECO:0000313" key="3">
    <source>
        <dbReference type="Proteomes" id="UP000620124"/>
    </source>
</evidence>
<feature type="region of interest" description="Disordered" evidence="1">
    <location>
        <begin position="97"/>
        <end position="131"/>
    </location>
</feature>
<organism evidence="2 3">
    <name type="scientific">Mycena venus</name>
    <dbReference type="NCBI Taxonomy" id="2733690"/>
    <lineage>
        <taxon>Eukaryota</taxon>
        <taxon>Fungi</taxon>
        <taxon>Dikarya</taxon>
        <taxon>Basidiomycota</taxon>
        <taxon>Agaricomycotina</taxon>
        <taxon>Agaricomycetes</taxon>
        <taxon>Agaricomycetidae</taxon>
        <taxon>Agaricales</taxon>
        <taxon>Marasmiineae</taxon>
        <taxon>Mycenaceae</taxon>
        <taxon>Mycena</taxon>
    </lineage>
</organism>
<reference evidence="2" key="1">
    <citation type="submission" date="2020-05" db="EMBL/GenBank/DDBJ databases">
        <title>Mycena genomes resolve the evolution of fungal bioluminescence.</title>
        <authorList>
            <person name="Tsai I.J."/>
        </authorList>
    </citation>
    <scope>NUCLEOTIDE SEQUENCE</scope>
    <source>
        <strain evidence="2">CCC161011</strain>
    </source>
</reference>
<protein>
    <submittedName>
        <fullName evidence="2">Uncharacterized protein</fullName>
    </submittedName>
</protein>
<gene>
    <name evidence="2" type="ORF">MVEN_00035500</name>
</gene>
<proteinExistence type="predicted"/>
<name>A0A8H7DGW5_9AGAR</name>
<accession>A0A8H7DGW5</accession>
<dbReference type="AlphaFoldDB" id="A0A8H7DGW5"/>